<gene>
    <name evidence="2" type="ORF">BDN70DRAFT_994015</name>
</gene>
<evidence type="ECO:0000313" key="2">
    <source>
        <dbReference type="EMBL" id="KAF9478736.1"/>
    </source>
</evidence>
<reference evidence="2" key="1">
    <citation type="submission" date="2020-11" db="EMBL/GenBank/DDBJ databases">
        <authorList>
            <consortium name="DOE Joint Genome Institute"/>
            <person name="Ahrendt S."/>
            <person name="Riley R."/>
            <person name="Andreopoulos W."/>
            <person name="Labutti K."/>
            <person name="Pangilinan J."/>
            <person name="Ruiz-Duenas F.J."/>
            <person name="Barrasa J.M."/>
            <person name="Sanchez-Garcia M."/>
            <person name="Camarero S."/>
            <person name="Miyauchi S."/>
            <person name="Serrano A."/>
            <person name="Linde D."/>
            <person name="Babiker R."/>
            <person name="Drula E."/>
            <person name="Ayuso-Fernandez I."/>
            <person name="Pacheco R."/>
            <person name="Padilla G."/>
            <person name="Ferreira P."/>
            <person name="Barriuso J."/>
            <person name="Kellner H."/>
            <person name="Castanera R."/>
            <person name="Alfaro M."/>
            <person name="Ramirez L."/>
            <person name="Pisabarro A.G."/>
            <person name="Kuo A."/>
            <person name="Tritt A."/>
            <person name="Lipzen A."/>
            <person name="He G."/>
            <person name="Yan M."/>
            <person name="Ng V."/>
            <person name="Cullen D."/>
            <person name="Martin F."/>
            <person name="Rosso M.-N."/>
            <person name="Henrissat B."/>
            <person name="Hibbett D."/>
            <person name="Martinez A.T."/>
            <person name="Grigoriev I.V."/>
        </authorList>
    </citation>
    <scope>NUCLEOTIDE SEQUENCE</scope>
    <source>
        <strain evidence="2">CIRM-BRFM 674</strain>
    </source>
</reference>
<organism evidence="2 3">
    <name type="scientific">Pholiota conissans</name>
    <dbReference type="NCBI Taxonomy" id="109636"/>
    <lineage>
        <taxon>Eukaryota</taxon>
        <taxon>Fungi</taxon>
        <taxon>Dikarya</taxon>
        <taxon>Basidiomycota</taxon>
        <taxon>Agaricomycotina</taxon>
        <taxon>Agaricomycetes</taxon>
        <taxon>Agaricomycetidae</taxon>
        <taxon>Agaricales</taxon>
        <taxon>Agaricineae</taxon>
        <taxon>Strophariaceae</taxon>
        <taxon>Pholiota</taxon>
    </lineage>
</organism>
<name>A0A9P5Z0T7_9AGAR</name>
<feature type="region of interest" description="Disordered" evidence="1">
    <location>
        <begin position="258"/>
        <end position="301"/>
    </location>
</feature>
<comment type="caution">
    <text evidence="2">The sequence shown here is derived from an EMBL/GenBank/DDBJ whole genome shotgun (WGS) entry which is preliminary data.</text>
</comment>
<dbReference type="Proteomes" id="UP000807469">
    <property type="component" value="Unassembled WGS sequence"/>
</dbReference>
<evidence type="ECO:0000256" key="1">
    <source>
        <dbReference type="SAM" id="MobiDB-lite"/>
    </source>
</evidence>
<keyword evidence="3" id="KW-1185">Reference proteome</keyword>
<dbReference type="EMBL" id="MU155228">
    <property type="protein sequence ID" value="KAF9478736.1"/>
    <property type="molecule type" value="Genomic_DNA"/>
</dbReference>
<accession>A0A9P5Z0T7</accession>
<evidence type="ECO:0000313" key="3">
    <source>
        <dbReference type="Proteomes" id="UP000807469"/>
    </source>
</evidence>
<dbReference type="OrthoDB" id="2649166at2759"/>
<feature type="region of interest" description="Disordered" evidence="1">
    <location>
        <begin position="1"/>
        <end position="40"/>
    </location>
</feature>
<sequence>MNEGSEQQSLQAPAESTPSTEFISSMATQSAGNSGDVHADTQRSLQQASIALEATLNRIIEVRRSLLRLSESLPNPNSVPRFNQDDNGVRPGHEAILLAGAGSHADDVPNNIIQRLRSRLASTGADVSLRTETHSGSDFLRPIHLPPLEPLNETSETQLVHSDFRGTTNDAPIPSRHPPQPSFSISASVIGSSSRARLSLDGLSIPPPDPTATTRGVRVAAREANARAATAPQRNLGSGTSRTDILLAGYRRMNTESSATLSHARMERRSREPYAPSVYPLGVSRTSTSVTGPPTALDDESGPVLQQLLQSMGQNRMVRRRHRNNSSDSDEEYLVPPPLFSPDRHLPHNDGLNFTPSGVRNVTQGTAEQRLRLDVIRQDIDELRQNIDRIRYPPLSNPVSPLSMERPAGQRRGWARLDADGDEISADEEDELERARTEYRIRAQHHAEHMIDVSLALPAPSLHFTYDERNGRHPSGSILLGVENAQHYNYDSRSLDIDPLPMPLTSMVVGDAMSTLDELPPDIVVPWIACLAGR</sequence>
<proteinExistence type="predicted"/>
<dbReference type="AlphaFoldDB" id="A0A9P5Z0T7"/>
<feature type="compositionally biased region" description="Polar residues" evidence="1">
    <location>
        <begin position="1"/>
        <end position="33"/>
    </location>
</feature>
<protein>
    <submittedName>
        <fullName evidence="2">Uncharacterized protein</fullName>
    </submittedName>
</protein>